<evidence type="ECO:0000313" key="3">
    <source>
        <dbReference type="Proteomes" id="UP000325827"/>
    </source>
</evidence>
<comment type="caution">
    <text evidence="2">The sequence shown here is derived from an EMBL/GenBank/DDBJ whole genome shotgun (WGS) entry which is preliminary data.</text>
</comment>
<dbReference type="Proteomes" id="UP000325827">
    <property type="component" value="Unassembled WGS sequence"/>
</dbReference>
<dbReference type="SUPFAM" id="SSF52540">
    <property type="entry name" value="P-loop containing nucleoside triphosphate hydrolases"/>
    <property type="match status" value="1"/>
</dbReference>
<dbReference type="InterPro" id="IPR027417">
    <property type="entry name" value="P-loop_NTPase"/>
</dbReference>
<dbReference type="InterPro" id="IPR025669">
    <property type="entry name" value="AAA_dom"/>
</dbReference>
<dbReference type="Pfam" id="PF13614">
    <property type="entry name" value="AAA_31"/>
    <property type="match status" value="1"/>
</dbReference>
<keyword evidence="3" id="KW-1185">Reference proteome</keyword>
<proteinExistence type="predicted"/>
<evidence type="ECO:0000313" key="2">
    <source>
        <dbReference type="EMBL" id="KAA9106082.1"/>
    </source>
</evidence>
<protein>
    <submittedName>
        <fullName evidence="2">ParA family protein</fullName>
    </submittedName>
</protein>
<dbReference type="OrthoDB" id="4922395at2"/>
<accession>A0A5J5J0S1</accession>
<dbReference type="InterPro" id="IPR050678">
    <property type="entry name" value="DNA_Partitioning_ATPase"/>
</dbReference>
<dbReference type="PANTHER" id="PTHR13696">
    <property type="entry name" value="P-LOOP CONTAINING NUCLEOSIDE TRIPHOSPHATE HYDROLASE"/>
    <property type="match status" value="1"/>
</dbReference>
<feature type="domain" description="AAA" evidence="1">
    <location>
        <begin position="1"/>
        <end position="183"/>
    </location>
</feature>
<dbReference type="AlphaFoldDB" id="A0A5J5J0S1"/>
<organism evidence="2 3">
    <name type="scientific">Microbacterium rhizomatis</name>
    <dbReference type="NCBI Taxonomy" id="1631477"/>
    <lineage>
        <taxon>Bacteria</taxon>
        <taxon>Bacillati</taxon>
        <taxon>Actinomycetota</taxon>
        <taxon>Actinomycetes</taxon>
        <taxon>Micrococcales</taxon>
        <taxon>Microbacteriaceae</taxon>
        <taxon>Microbacterium</taxon>
    </lineage>
</organism>
<gene>
    <name evidence="2" type="ORF">F6B43_16720</name>
</gene>
<sequence length="270" mass="28754">MQTVMVYSEAGGVKKTTTAVSLAMVAAEGIAGTGNSTESPVPSRRVVLIDLDPRAAATKWLGITPVGDGLHVGAILGAKEDPTGWAADLAVTSRWSQNLRVIPAARELSNRESERDDYAEWRLKSSLTDLDADLVVIDCANRQGGPLTVSALHAADTVLYAATASDSGVDGVTGAKLSVAKFRHHMSQIGAVTSISEIGVAVTRDGTGFLSFSERDAIEQLRELTPIIEPIVPHLSIVPESRMAGEWFGNYRKGLAVRDSYAAIMRKVIR</sequence>
<reference evidence="3" key="1">
    <citation type="submission" date="2019-09" db="EMBL/GenBank/DDBJ databases">
        <title>Mumia zhuanghuii sp. nov. isolated from the intestinal contents of plateau pika (Ochotona curzoniae) in the Qinghai-Tibet plateau of China.</title>
        <authorList>
            <person name="Tian Z."/>
        </authorList>
    </citation>
    <scope>NUCLEOTIDE SEQUENCE [LARGE SCALE GENOMIC DNA]</scope>
    <source>
        <strain evidence="3">JCM 30598</strain>
    </source>
</reference>
<name>A0A5J5J0S1_9MICO</name>
<dbReference type="EMBL" id="VYSA01000004">
    <property type="protein sequence ID" value="KAA9106082.1"/>
    <property type="molecule type" value="Genomic_DNA"/>
</dbReference>
<dbReference type="PANTHER" id="PTHR13696:SF52">
    <property type="entry name" value="PARA FAMILY PROTEIN CT_582"/>
    <property type="match status" value="1"/>
</dbReference>
<dbReference type="Gene3D" id="3.40.50.300">
    <property type="entry name" value="P-loop containing nucleotide triphosphate hydrolases"/>
    <property type="match status" value="1"/>
</dbReference>
<evidence type="ECO:0000259" key="1">
    <source>
        <dbReference type="Pfam" id="PF13614"/>
    </source>
</evidence>